<feature type="compositionally biased region" description="Pro residues" evidence="1">
    <location>
        <begin position="253"/>
        <end position="266"/>
    </location>
</feature>
<sequence>MERDFQGFTLEFRTDYESSTGARTALRPELLLPVNLGPREVVRSVFAVIPAVAPLRARLATLTEFDINNVDKLATYANGLGYAQTVYETSSAPQEEMAKYLEEATRRREVLLADAQALTKHELIGAKQLDELKGSTGYANVAADLGILVRVFRAGWDRIASKTAVTAEDLDKAEGLSEYLLRSTAQRAKKPDLLAAAAEDRQRAYTLVLRAYDEVRRGITYLRWHEGDADKIVPSLWAGRGGRGTPDQTTPNPVDPNAPNPNPAPVPVQTAPVAAPAPKSGVGMPGSSPYSDN</sequence>
<keyword evidence="3" id="KW-1185">Reference proteome</keyword>
<dbReference type="EMBL" id="CP012333">
    <property type="protein sequence ID" value="AKV02155.1"/>
    <property type="molecule type" value="Genomic_DNA"/>
</dbReference>
<proteinExistence type="predicted"/>
<accession>A0A0K1Q9R5</accession>
<dbReference type="Proteomes" id="UP000064967">
    <property type="component" value="Chromosome"/>
</dbReference>
<reference evidence="2 3" key="1">
    <citation type="submission" date="2015-08" db="EMBL/GenBank/DDBJ databases">
        <authorList>
            <person name="Babu N.S."/>
            <person name="Beckwith C.J."/>
            <person name="Beseler K.G."/>
            <person name="Brison A."/>
            <person name="Carone J.V."/>
            <person name="Caskin T.P."/>
            <person name="Diamond M."/>
            <person name="Durham M.E."/>
            <person name="Foxe J.M."/>
            <person name="Go M."/>
            <person name="Henderson B.A."/>
            <person name="Jones I.B."/>
            <person name="McGettigan J.A."/>
            <person name="Micheletti S.J."/>
            <person name="Nasrallah M.E."/>
            <person name="Ortiz D."/>
            <person name="Piller C.R."/>
            <person name="Privatt S.R."/>
            <person name="Schneider S.L."/>
            <person name="Sharp S."/>
            <person name="Smith T.C."/>
            <person name="Stanton J.D."/>
            <person name="Ullery H.E."/>
            <person name="Wilson R.J."/>
            <person name="Serrano M.G."/>
            <person name="Buck G."/>
            <person name="Lee V."/>
            <person name="Wang Y."/>
            <person name="Carvalho R."/>
            <person name="Voegtly L."/>
            <person name="Shi R."/>
            <person name="Duckworth R."/>
            <person name="Johnson A."/>
            <person name="Loviza R."/>
            <person name="Walstead R."/>
            <person name="Shah Z."/>
            <person name="Kiflezghi M."/>
            <person name="Wade K."/>
            <person name="Ball S.L."/>
            <person name="Bradley K.W."/>
            <person name="Asai D.J."/>
            <person name="Bowman C.A."/>
            <person name="Russell D.A."/>
            <person name="Pope W.H."/>
            <person name="Jacobs-Sera D."/>
            <person name="Hendrix R.W."/>
            <person name="Hatfull G.F."/>
        </authorList>
    </citation>
    <scope>NUCLEOTIDE SEQUENCE [LARGE SCALE GENOMIC DNA]</scope>
    <source>
        <strain evidence="2 3">DSM 27648</strain>
    </source>
</reference>
<evidence type="ECO:0000313" key="2">
    <source>
        <dbReference type="EMBL" id="AKV02155.1"/>
    </source>
</evidence>
<evidence type="ECO:0000313" key="3">
    <source>
        <dbReference type="Proteomes" id="UP000064967"/>
    </source>
</evidence>
<dbReference type="KEGG" id="llu:AKJ09_08818"/>
<feature type="region of interest" description="Disordered" evidence="1">
    <location>
        <begin position="234"/>
        <end position="293"/>
    </location>
</feature>
<feature type="compositionally biased region" description="Low complexity" evidence="1">
    <location>
        <begin position="267"/>
        <end position="278"/>
    </location>
</feature>
<dbReference type="AlphaFoldDB" id="A0A0K1Q9R5"/>
<gene>
    <name evidence="2" type="ORF">AKJ09_08818</name>
</gene>
<name>A0A0K1Q9R5_9BACT</name>
<protein>
    <submittedName>
        <fullName evidence="2">Uncharacterized protein</fullName>
    </submittedName>
</protein>
<organism evidence="2 3">
    <name type="scientific">Labilithrix luteola</name>
    <dbReference type="NCBI Taxonomy" id="1391654"/>
    <lineage>
        <taxon>Bacteria</taxon>
        <taxon>Pseudomonadati</taxon>
        <taxon>Myxococcota</taxon>
        <taxon>Polyangia</taxon>
        <taxon>Polyangiales</taxon>
        <taxon>Labilitrichaceae</taxon>
        <taxon>Labilithrix</taxon>
    </lineage>
</organism>
<evidence type="ECO:0000256" key="1">
    <source>
        <dbReference type="SAM" id="MobiDB-lite"/>
    </source>
</evidence>